<dbReference type="PANTHER" id="PTHR23272">
    <property type="entry name" value="BED FINGER-RELATED"/>
    <property type="match status" value="1"/>
</dbReference>
<dbReference type="PANTHER" id="PTHR23272:SF161">
    <property type="entry name" value="ZINC FINGER BED DOMAIN-CONTAINING PROTEIN RICESLEEPER 1-LIKE"/>
    <property type="match status" value="1"/>
</dbReference>
<feature type="non-terminal residue" evidence="2">
    <location>
        <position position="1"/>
    </location>
</feature>
<dbReference type="EMBL" id="CAJVPY010036450">
    <property type="protein sequence ID" value="CAG8802012.1"/>
    <property type="molecule type" value="Genomic_DNA"/>
</dbReference>
<organism evidence="2 3">
    <name type="scientific">Dentiscutata erythropus</name>
    <dbReference type="NCBI Taxonomy" id="1348616"/>
    <lineage>
        <taxon>Eukaryota</taxon>
        <taxon>Fungi</taxon>
        <taxon>Fungi incertae sedis</taxon>
        <taxon>Mucoromycota</taxon>
        <taxon>Glomeromycotina</taxon>
        <taxon>Glomeromycetes</taxon>
        <taxon>Diversisporales</taxon>
        <taxon>Gigasporaceae</taxon>
        <taxon>Dentiscutata</taxon>
    </lineage>
</organism>
<evidence type="ECO:0000313" key="2">
    <source>
        <dbReference type="EMBL" id="CAG8802012.1"/>
    </source>
</evidence>
<dbReference type="InterPro" id="IPR012337">
    <property type="entry name" value="RNaseH-like_sf"/>
</dbReference>
<keyword evidence="3" id="KW-1185">Reference proteome</keyword>
<protein>
    <submittedName>
        <fullName evidence="2">25333_t:CDS:1</fullName>
    </submittedName>
</protein>
<evidence type="ECO:0000259" key="1">
    <source>
        <dbReference type="Pfam" id="PF05699"/>
    </source>
</evidence>
<reference evidence="2" key="1">
    <citation type="submission" date="2021-06" db="EMBL/GenBank/DDBJ databases">
        <authorList>
            <person name="Kallberg Y."/>
            <person name="Tangrot J."/>
            <person name="Rosling A."/>
        </authorList>
    </citation>
    <scope>NUCLEOTIDE SEQUENCE</scope>
    <source>
        <strain evidence="2">MA453B</strain>
    </source>
</reference>
<proteinExistence type="predicted"/>
<accession>A0A9N9P9F2</accession>
<evidence type="ECO:0000313" key="3">
    <source>
        <dbReference type="Proteomes" id="UP000789405"/>
    </source>
</evidence>
<dbReference type="AlphaFoldDB" id="A0A9N9P9F2"/>
<dbReference type="OrthoDB" id="2686642at2759"/>
<dbReference type="Pfam" id="PF05699">
    <property type="entry name" value="Dimer_Tnp_hAT"/>
    <property type="match status" value="1"/>
</dbReference>
<dbReference type="SUPFAM" id="SSF53098">
    <property type="entry name" value="Ribonuclease H-like"/>
    <property type="match status" value="1"/>
</dbReference>
<comment type="caution">
    <text evidence="2">The sequence shown here is derived from an EMBL/GenBank/DDBJ whole genome shotgun (WGS) entry which is preliminary data.</text>
</comment>
<dbReference type="Proteomes" id="UP000789405">
    <property type="component" value="Unassembled WGS sequence"/>
</dbReference>
<dbReference type="GO" id="GO:0046983">
    <property type="term" value="F:protein dimerization activity"/>
    <property type="evidence" value="ECO:0007669"/>
    <property type="project" value="InterPro"/>
</dbReference>
<feature type="domain" description="HAT C-terminal dimerisation" evidence="1">
    <location>
        <begin position="80"/>
        <end position="138"/>
    </location>
</feature>
<feature type="non-terminal residue" evidence="2">
    <location>
        <position position="142"/>
    </location>
</feature>
<name>A0A9N9P9F2_9GLOM</name>
<gene>
    <name evidence="2" type="ORF">DERYTH_LOCUS23580</name>
</gene>
<dbReference type="InterPro" id="IPR008906">
    <property type="entry name" value="HATC_C_dom"/>
</dbReference>
<sequence>LLHHLSKFLDNELHSTDQYMIADSIWSKLNEYWYMLEESTTIATILDLSSKLMTFPAGDKKDAALTSLQNIMTQYKTQAENEYKFSTLAKIAYNHFAIQGLSVSCEEAFSTAAETLTKVRNCLDPQTAHVSLCLKSWIEQGV</sequence>